<dbReference type="SUPFAM" id="SSF54495">
    <property type="entry name" value="UBC-like"/>
    <property type="match status" value="1"/>
</dbReference>
<evidence type="ECO:0000259" key="7">
    <source>
        <dbReference type="PROSITE" id="PS50127"/>
    </source>
</evidence>
<dbReference type="PROSITE" id="PS50127">
    <property type="entry name" value="UBC_2"/>
    <property type="match status" value="1"/>
</dbReference>
<evidence type="ECO:0000256" key="5">
    <source>
        <dbReference type="ARBA" id="ARBA00022840"/>
    </source>
</evidence>
<feature type="region of interest" description="Disordered" evidence="6">
    <location>
        <begin position="150"/>
        <end position="250"/>
    </location>
</feature>
<keyword evidence="2" id="KW-0808">Transferase</keyword>
<evidence type="ECO:0000256" key="6">
    <source>
        <dbReference type="SAM" id="MobiDB-lite"/>
    </source>
</evidence>
<dbReference type="InterPro" id="IPR000608">
    <property type="entry name" value="UBC"/>
</dbReference>
<dbReference type="PANTHER" id="PTHR24068">
    <property type="entry name" value="UBIQUITIN-CONJUGATING ENZYME E2"/>
    <property type="match status" value="1"/>
</dbReference>
<dbReference type="OrthoDB" id="7851174at2759"/>
<dbReference type="AlphaFoldDB" id="A0A166I1P3"/>
<feature type="compositionally biased region" description="Polar residues" evidence="6">
    <location>
        <begin position="232"/>
        <end position="242"/>
    </location>
</feature>
<keyword evidence="9" id="KW-1185">Reference proteome</keyword>
<dbReference type="GO" id="GO:0061631">
    <property type="term" value="F:ubiquitin conjugating enzyme activity"/>
    <property type="evidence" value="ECO:0007669"/>
    <property type="project" value="UniProtKB-EC"/>
</dbReference>
<dbReference type="Proteomes" id="UP000076798">
    <property type="component" value="Unassembled WGS sequence"/>
</dbReference>
<keyword evidence="5" id="KW-0067">ATP-binding</keyword>
<dbReference type="GO" id="GO:0005524">
    <property type="term" value="F:ATP binding"/>
    <property type="evidence" value="ECO:0007669"/>
    <property type="project" value="UniProtKB-KW"/>
</dbReference>
<sequence>MTIKRVHREIADLAKEDLGKMTLGPKDDNLFEWKAMLPGPEGSVYEGGLFQVDIVLPADYPFSAPKVTFATRIYHMNISERGNVCMDILKSNWSPALSLYKAMLSLSSLLTDPNPKDPLVPQIATQYTRNRKLHDETARQFVQLYALPSKSSSSSKPLSVVSSQPVPGPTLAPIRNARPRRVARQPVAMPNTALSVPIDLTDSDPPTPVAGRKRKPESNDQSGRRKRISDGSDVTTASSSGSRDVIVIDD</sequence>
<organism evidence="8 9">
    <name type="scientific">Sistotremastrum suecicum HHB10207 ss-3</name>
    <dbReference type="NCBI Taxonomy" id="1314776"/>
    <lineage>
        <taxon>Eukaryota</taxon>
        <taxon>Fungi</taxon>
        <taxon>Dikarya</taxon>
        <taxon>Basidiomycota</taxon>
        <taxon>Agaricomycotina</taxon>
        <taxon>Agaricomycetes</taxon>
        <taxon>Sistotremastrales</taxon>
        <taxon>Sistotremastraceae</taxon>
        <taxon>Sistotremastrum</taxon>
    </lineage>
</organism>
<reference evidence="8 9" key="1">
    <citation type="journal article" date="2016" name="Mol. Biol. Evol.">
        <title>Comparative Genomics of Early-Diverging Mushroom-Forming Fungi Provides Insights into the Origins of Lignocellulose Decay Capabilities.</title>
        <authorList>
            <person name="Nagy L.G."/>
            <person name="Riley R."/>
            <person name="Tritt A."/>
            <person name="Adam C."/>
            <person name="Daum C."/>
            <person name="Floudas D."/>
            <person name="Sun H."/>
            <person name="Yadav J.S."/>
            <person name="Pangilinan J."/>
            <person name="Larsson K.H."/>
            <person name="Matsuura K."/>
            <person name="Barry K."/>
            <person name="Labutti K."/>
            <person name="Kuo R."/>
            <person name="Ohm R.A."/>
            <person name="Bhattacharya S.S."/>
            <person name="Shirouzu T."/>
            <person name="Yoshinaga Y."/>
            <person name="Martin F.M."/>
            <person name="Grigoriev I.V."/>
            <person name="Hibbett D.S."/>
        </authorList>
    </citation>
    <scope>NUCLEOTIDE SEQUENCE [LARGE SCALE GENOMIC DNA]</scope>
    <source>
        <strain evidence="8 9">HHB10207 ss-3</strain>
    </source>
</reference>
<name>A0A166I1P3_9AGAM</name>
<dbReference type="Gene3D" id="3.10.110.10">
    <property type="entry name" value="Ubiquitin Conjugating Enzyme"/>
    <property type="match status" value="1"/>
</dbReference>
<dbReference type="FunFam" id="3.10.110.10:FF:000060">
    <property type="entry name" value="Ubiquitin conjugating enzyme (UbcB)"/>
    <property type="match status" value="1"/>
</dbReference>
<keyword evidence="4" id="KW-0833">Ubl conjugation pathway</keyword>
<evidence type="ECO:0000256" key="3">
    <source>
        <dbReference type="ARBA" id="ARBA00022741"/>
    </source>
</evidence>
<dbReference type="STRING" id="1314776.A0A166I1P3"/>
<protein>
    <recommendedName>
        <fullName evidence="1">E2 ubiquitin-conjugating enzyme</fullName>
        <ecNumber evidence="1">2.3.2.23</ecNumber>
    </recommendedName>
</protein>
<evidence type="ECO:0000256" key="2">
    <source>
        <dbReference type="ARBA" id="ARBA00022679"/>
    </source>
</evidence>
<evidence type="ECO:0000313" key="9">
    <source>
        <dbReference type="Proteomes" id="UP000076798"/>
    </source>
</evidence>
<dbReference type="EC" id="2.3.2.23" evidence="1"/>
<dbReference type="InterPro" id="IPR016135">
    <property type="entry name" value="UBQ-conjugating_enzyme/RWD"/>
</dbReference>
<feature type="domain" description="UBC core" evidence="7">
    <location>
        <begin position="1"/>
        <end position="147"/>
    </location>
</feature>
<accession>A0A166I1P3</accession>
<dbReference type="Pfam" id="PF00179">
    <property type="entry name" value="UQ_con"/>
    <property type="match status" value="1"/>
</dbReference>
<gene>
    <name evidence="8" type="ORF">SISSUDRAFT_684354</name>
</gene>
<evidence type="ECO:0000256" key="4">
    <source>
        <dbReference type="ARBA" id="ARBA00022786"/>
    </source>
</evidence>
<dbReference type="EMBL" id="KV428008">
    <property type="protein sequence ID" value="KZT43299.1"/>
    <property type="molecule type" value="Genomic_DNA"/>
</dbReference>
<evidence type="ECO:0000313" key="8">
    <source>
        <dbReference type="EMBL" id="KZT43299.1"/>
    </source>
</evidence>
<keyword evidence="3" id="KW-0547">Nucleotide-binding</keyword>
<evidence type="ECO:0000256" key="1">
    <source>
        <dbReference type="ARBA" id="ARBA00012486"/>
    </source>
</evidence>
<dbReference type="SMART" id="SM00212">
    <property type="entry name" value="UBCc"/>
    <property type="match status" value="1"/>
</dbReference>
<proteinExistence type="predicted"/>
<feature type="compositionally biased region" description="Low complexity" evidence="6">
    <location>
        <begin position="150"/>
        <end position="163"/>
    </location>
</feature>